<name>A0ABY4LD49_9BACT</name>
<reference evidence="1" key="1">
    <citation type="submission" date="2022-04" db="EMBL/GenBank/DDBJ databases">
        <authorList>
            <person name="Liu G."/>
        </authorList>
    </citation>
    <scope>NUCLEOTIDE SEQUENCE</scope>
    <source>
        <strain evidence="1">RG22</strain>
    </source>
</reference>
<dbReference type="Proteomes" id="UP000831485">
    <property type="component" value="Chromosome"/>
</dbReference>
<gene>
    <name evidence="1" type="ORF">M1B72_15160</name>
</gene>
<accession>A0ABY4LD49</accession>
<evidence type="ECO:0000313" key="1">
    <source>
        <dbReference type="EMBL" id="UPU34780.1"/>
    </source>
</evidence>
<protein>
    <submittedName>
        <fullName evidence="1">Uncharacterized protein</fullName>
    </submittedName>
</protein>
<organism evidence="1 2">
    <name type="scientific">Geomonas paludis</name>
    <dbReference type="NCBI Taxonomy" id="2740185"/>
    <lineage>
        <taxon>Bacteria</taxon>
        <taxon>Pseudomonadati</taxon>
        <taxon>Thermodesulfobacteriota</taxon>
        <taxon>Desulfuromonadia</taxon>
        <taxon>Geobacterales</taxon>
        <taxon>Geobacteraceae</taxon>
        <taxon>Geomonas</taxon>
    </lineage>
</organism>
<proteinExistence type="predicted"/>
<keyword evidence="2" id="KW-1185">Reference proteome</keyword>
<evidence type="ECO:0000313" key="2">
    <source>
        <dbReference type="Proteomes" id="UP000831485"/>
    </source>
</evidence>
<dbReference type="EMBL" id="CP096574">
    <property type="protein sequence ID" value="UPU34780.1"/>
    <property type="molecule type" value="Genomic_DNA"/>
</dbReference>
<dbReference type="RefSeq" id="WP_248646469.1">
    <property type="nucleotide sequence ID" value="NZ_CP096574.1"/>
</dbReference>
<sequence>MSQELGTKLQSYFDRVIVKPIWGKFRQGTIFNCVPVERTGEVSNAYGIVITAHCDLANEKVSCVTFLQVVTIEDWCSNELSKILCKNLTNDVDNKIKKCIEDSGIDSSILKYESLNNIIEKHYNPKLPDRKTEQTIEKISAEQDKMTRINEISNMASIDKLVVAELRTMNQKMFDKYIGDCMARKLSEYYYLPAIWAGKDEGNGYVVLMRQIQSLPFALADAVAGGLEYPKYKAMSAENESYRGKLMFQTEDDFAMPIGQLSSPNLEHLMQSFSNLYTRIGLENLPNGLVDKVCDTYTGE</sequence>